<sequence>MSNSQEHTSTPAVSPLSEFQPMEDVSSDVSVSLSPGVADGLKETAQENLRFIYFFISDFTQQEKGVCDTLRSSAKIHN</sequence>
<keyword evidence="3" id="KW-1185">Reference proteome</keyword>
<evidence type="ECO:0000313" key="2">
    <source>
        <dbReference type="EMBL" id="GAA5817083.1"/>
    </source>
</evidence>
<name>A0ABP9ZD80_9FUNG</name>
<evidence type="ECO:0000256" key="1">
    <source>
        <dbReference type="SAM" id="MobiDB-lite"/>
    </source>
</evidence>
<proteinExistence type="predicted"/>
<feature type="region of interest" description="Disordered" evidence="1">
    <location>
        <begin position="1"/>
        <end position="32"/>
    </location>
</feature>
<gene>
    <name evidence="2" type="ORF">MFLAVUS_010621</name>
</gene>
<dbReference type="EMBL" id="BAABUK010000038">
    <property type="protein sequence ID" value="GAA5817083.1"/>
    <property type="molecule type" value="Genomic_DNA"/>
</dbReference>
<dbReference type="Proteomes" id="UP001473302">
    <property type="component" value="Unassembled WGS sequence"/>
</dbReference>
<accession>A0ABP9ZD80</accession>
<comment type="caution">
    <text evidence="2">The sequence shown here is derived from an EMBL/GenBank/DDBJ whole genome shotgun (WGS) entry which is preliminary data.</text>
</comment>
<feature type="compositionally biased region" description="Polar residues" evidence="1">
    <location>
        <begin position="1"/>
        <end position="12"/>
    </location>
</feature>
<reference evidence="2 3" key="1">
    <citation type="submission" date="2024-04" db="EMBL/GenBank/DDBJ databases">
        <title>genome sequences of Mucor flavus KT1a and Helicostylum pulchrum KT1b strains isolated from the surface of a dry-aged beef.</title>
        <authorList>
            <person name="Toyotome T."/>
            <person name="Hosono M."/>
            <person name="Torimaru M."/>
            <person name="Fukuda K."/>
            <person name="Mikami N."/>
        </authorList>
    </citation>
    <scope>NUCLEOTIDE SEQUENCE [LARGE SCALE GENOMIC DNA]</scope>
    <source>
        <strain evidence="2 3">KT1a</strain>
    </source>
</reference>
<organism evidence="2 3">
    <name type="scientific">Mucor flavus</name>
    <dbReference type="NCBI Taxonomy" id="439312"/>
    <lineage>
        <taxon>Eukaryota</taxon>
        <taxon>Fungi</taxon>
        <taxon>Fungi incertae sedis</taxon>
        <taxon>Mucoromycota</taxon>
        <taxon>Mucoromycotina</taxon>
        <taxon>Mucoromycetes</taxon>
        <taxon>Mucorales</taxon>
        <taxon>Mucorineae</taxon>
        <taxon>Mucoraceae</taxon>
        <taxon>Mucor</taxon>
    </lineage>
</organism>
<protein>
    <submittedName>
        <fullName evidence="2">Uncharacterized protein</fullName>
    </submittedName>
</protein>
<evidence type="ECO:0000313" key="3">
    <source>
        <dbReference type="Proteomes" id="UP001473302"/>
    </source>
</evidence>